<name>A0A955RKM7_9BACT</name>
<evidence type="ECO:0000313" key="1">
    <source>
        <dbReference type="EMBL" id="MCA9385543.1"/>
    </source>
</evidence>
<dbReference type="EMBL" id="JAGQLH010000025">
    <property type="protein sequence ID" value="MCA9385543.1"/>
    <property type="molecule type" value="Genomic_DNA"/>
</dbReference>
<gene>
    <name evidence="1" type="ORF">KC717_02755</name>
</gene>
<reference evidence="1" key="1">
    <citation type="submission" date="2020-04" db="EMBL/GenBank/DDBJ databases">
        <authorList>
            <person name="Zhang T."/>
        </authorList>
    </citation>
    <scope>NUCLEOTIDE SEQUENCE</scope>
    <source>
        <strain evidence="1">HKST-UBA11</strain>
    </source>
</reference>
<reference evidence="1" key="2">
    <citation type="journal article" date="2021" name="Microbiome">
        <title>Successional dynamics and alternative stable states in a saline activated sludge microbial community over 9 years.</title>
        <authorList>
            <person name="Wang Y."/>
            <person name="Ye J."/>
            <person name="Ju F."/>
            <person name="Liu L."/>
            <person name="Boyd J.A."/>
            <person name="Deng Y."/>
            <person name="Parks D.H."/>
            <person name="Jiang X."/>
            <person name="Yin X."/>
            <person name="Woodcroft B.J."/>
            <person name="Tyson G.W."/>
            <person name="Hugenholtz P."/>
            <person name="Polz M.F."/>
            <person name="Zhang T."/>
        </authorList>
    </citation>
    <scope>NUCLEOTIDE SEQUENCE</scope>
    <source>
        <strain evidence="1">HKST-UBA11</strain>
    </source>
</reference>
<organism evidence="1 2">
    <name type="scientific">Candidatus Dojkabacteria bacterium</name>
    <dbReference type="NCBI Taxonomy" id="2099670"/>
    <lineage>
        <taxon>Bacteria</taxon>
        <taxon>Candidatus Dojkabacteria</taxon>
    </lineage>
</organism>
<protein>
    <submittedName>
        <fullName evidence="1">Uncharacterized protein</fullName>
    </submittedName>
</protein>
<evidence type="ECO:0000313" key="2">
    <source>
        <dbReference type="Proteomes" id="UP000754563"/>
    </source>
</evidence>
<comment type="caution">
    <text evidence="1">The sequence shown here is derived from an EMBL/GenBank/DDBJ whole genome shotgun (WGS) entry which is preliminary data.</text>
</comment>
<feature type="non-terminal residue" evidence="1">
    <location>
        <position position="1"/>
    </location>
</feature>
<proteinExistence type="predicted"/>
<dbReference type="AlphaFoldDB" id="A0A955RKM7"/>
<dbReference type="Proteomes" id="UP000754563">
    <property type="component" value="Unassembled WGS sequence"/>
</dbReference>
<sequence length="236" mass="25757">AIKGTTFGSEIGTLRLGEVIARIDRQKITPQEGMSSVVIPESILVDGVNPSIVSYPNVTKFLDGFIKQFDTENAGPNSMVKITKLDDGSLVVENSVKWLHTESVFPVNEVILQTPRISHSVIRLIPLAYGMSEDGIQYASKVGFEALRIVQENDKVISAEAATCTGIPWKKSGDLRSGKILFSDGPGSSHEILEGNKNVDTMLADMRSLYGFYSNVFEEHKESADESGAIYLTKNS</sequence>
<accession>A0A955RKM7</accession>